<accession>A0ABQ9WUJ3</accession>
<comment type="caution">
    <text evidence="1">The sequence shown here is derived from an EMBL/GenBank/DDBJ whole genome shotgun (WGS) entry which is preliminary data.</text>
</comment>
<name>A0ABQ9WUJ3_9EUKA</name>
<dbReference type="Proteomes" id="UP001281761">
    <property type="component" value="Unassembled WGS sequence"/>
</dbReference>
<dbReference type="EMBL" id="JARBJD010000358">
    <property type="protein sequence ID" value="KAK2943172.1"/>
    <property type="molecule type" value="Genomic_DNA"/>
</dbReference>
<proteinExistence type="predicted"/>
<protein>
    <submittedName>
        <fullName evidence="1">Uncharacterized protein</fullName>
    </submittedName>
</protein>
<organism evidence="1 2">
    <name type="scientific">Blattamonas nauphoetae</name>
    <dbReference type="NCBI Taxonomy" id="2049346"/>
    <lineage>
        <taxon>Eukaryota</taxon>
        <taxon>Metamonada</taxon>
        <taxon>Preaxostyla</taxon>
        <taxon>Oxymonadida</taxon>
        <taxon>Blattamonas</taxon>
    </lineage>
</organism>
<reference evidence="1 2" key="1">
    <citation type="journal article" date="2022" name="bioRxiv">
        <title>Genomics of Preaxostyla Flagellates Illuminates Evolutionary Transitions and the Path Towards Mitochondrial Loss.</title>
        <authorList>
            <person name="Novak L.V.F."/>
            <person name="Treitli S.C."/>
            <person name="Pyrih J."/>
            <person name="Halakuc P."/>
            <person name="Pipaliya S.V."/>
            <person name="Vacek V."/>
            <person name="Brzon O."/>
            <person name="Soukal P."/>
            <person name="Eme L."/>
            <person name="Dacks J.B."/>
            <person name="Karnkowska A."/>
            <person name="Elias M."/>
            <person name="Hampl V."/>
        </authorList>
    </citation>
    <scope>NUCLEOTIDE SEQUENCE [LARGE SCALE GENOMIC DNA]</scope>
    <source>
        <strain evidence="1">NAU3</strain>
        <tissue evidence="1">Gut</tissue>
    </source>
</reference>
<evidence type="ECO:0000313" key="2">
    <source>
        <dbReference type="Proteomes" id="UP001281761"/>
    </source>
</evidence>
<sequence>MISPSISPAVHLDDVEWKKQKHPLRLQQAQAQTMKLDEVRQPIQGTPTALPVLPPLTPLQISQTTIQPNPLHFSIFIMQ</sequence>
<evidence type="ECO:0000313" key="1">
    <source>
        <dbReference type="EMBL" id="KAK2943172.1"/>
    </source>
</evidence>
<keyword evidence="2" id="KW-1185">Reference proteome</keyword>
<gene>
    <name evidence="1" type="ORF">BLNAU_21900</name>
</gene>